<evidence type="ECO:0000313" key="3">
    <source>
        <dbReference type="Proteomes" id="UP001381693"/>
    </source>
</evidence>
<proteinExistence type="predicted"/>
<dbReference type="EMBL" id="JAXCGZ010008502">
    <property type="protein sequence ID" value="KAK7077606.1"/>
    <property type="molecule type" value="Genomic_DNA"/>
</dbReference>
<organism evidence="2 3">
    <name type="scientific">Halocaridina rubra</name>
    <name type="common">Hawaiian red shrimp</name>
    <dbReference type="NCBI Taxonomy" id="373956"/>
    <lineage>
        <taxon>Eukaryota</taxon>
        <taxon>Metazoa</taxon>
        <taxon>Ecdysozoa</taxon>
        <taxon>Arthropoda</taxon>
        <taxon>Crustacea</taxon>
        <taxon>Multicrustacea</taxon>
        <taxon>Malacostraca</taxon>
        <taxon>Eumalacostraca</taxon>
        <taxon>Eucarida</taxon>
        <taxon>Decapoda</taxon>
        <taxon>Pleocyemata</taxon>
        <taxon>Caridea</taxon>
        <taxon>Atyoidea</taxon>
        <taxon>Atyidae</taxon>
        <taxon>Halocaridina</taxon>
    </lineage>
</organism>
<comment type="caution">
    <text evidence="2">The sequence shown here is derived from an EMBL/GenBank/DDBJ whole genome shotgun (WGS) entry which is preliminary data.</text>
</comment>
<dbReference type="AlphaFoldDB" id="A0AAN8X7E5"/>
<gene>
    <name evidence="2" type="ORF">SK128_006011</name>
</gene>
<feature type="region of interest" description="Disordered" evidence="1">
    <location>
        <begin position="22"/>
        <end position="68"/>
    </location>
</feature>
<dbReference type="Proteomes" id="UP001381693">
    <property type="component" value="Unassembled WGS sequence"/>
</dbReference>
<reference evidence="2 3" key="1">
    <citation type="submission" date="2023-11" db="EMBL/GenBank/DDBJ databases">
        <title>Halocaridina rubra genome assembly.</title>
        <authorList>
            <person name="Smith C."/>
        </authorList>
    </citation>
    <scope>NUCLEOTIDE SEQUENCE [LARGE SCALE GENOMIC DNA]</scope>
    <source>
        <strain evidence="2">EP-1</strain>
        <tissue evidence="2">Whole</tissue>
    </source>
</reference>
<keyword evidence="3" id="KW-1185">Reference proteome</keyword>
<name>A0AAN8X7E5_HALRR</name>
<feature type="compositionally biased region" description="Gly residues" evidence="1">
    <location>
        <begin position="28"/>
        <end position="45"/>
    </location>
</feature>
<protein>
    <submittedName>
        <fullName evidence="2">Uncharacterized protein</fullName>
    </submittedName>
</protein>
<accession>A0AAN8X7E5</accession>
<evidence type="ECO:0000313" key="2">
    <source>
        <dbReference type="EMBL" id="KAK7077606.1"/>
    </source>
</evidence>
<evidence type="ECO:0000256" key="1">
    <source>
        <dbReference type="SAM" id="MobiDB-lite"/>
    </source>
</evidence>
<sequence>MRSGGSTKSQLRLNSCQIPNAFGQCSTDGGGGMRLQPNLGGGGESPSGQGLYLDPASPQHLAHDESFV</sequence>